<feature type="transmembrane region" description="Helical" evidence="9">
    <location>
        <begin position="317"/>
        <end position="336"/>
    </location>
</feature>
<proteinExistence type="predicted"/>
<dbReference type="GO" id="GO:0016757">
    <property type="term" value="F:glycosyltransferase activity"/>
    <property type="evidence" value="ECO:0007669"/>
    <property type="project" value="UniProtKB-KW"/>
</dbReference>
<dbReference type="PANTHER" id="PTHR32044:SF80">
    <property type="entry name" value="XYLOGLUCAN GLYCOSYLTRANSFERASE 2-RELATED"/>
    <property type="match status" value="1"/>
</dbReference>
<dbReference type="PANTHER" id="PTHR32044">
    <property type="entry name" value="GLUCOMANNAN 4-BETA-MANNOSYLTRANSFERASE 9"/>
    <property type="match status" value="1"/>
</dbReference>
<evidence type="ECO:0000313" key="11">
    <source>
        <dbReference type="Proteomes" id="UP000248553"/>
    </source>
</evidence>
<keyword evidence="5 9" id="KW-1133">Transmembrane helix</keyword>
<keyword evidence="10" id="KW-0418">Kinase</keyword>
<dbReference type="OrthoDB" id="9806824at2"/>
<keyword evidence="4 9" id="KW-0812">Transmembrane</keyword>
<reference evidence="11" key="1">
    <citation type="submission" date="2018-05" db="EMBL/GenBank/DDBJ databases">
        <authorList>
            <person name="Nie L."/>
        </authorList>
    </citation>
    <scope>NUCLEOTIDE SEQUENCE [LARGE SCALE GENOMIC DNA]</scope>
    <source>
        <strain evidence="11">NL</strain>
    </source>
</reference>
<gene>
    <name evidence="10" type="ORF">DLM85_02510</name>
</gene>
<evidence type="ECO:0000313" key="10">
    <source>
        <dbReference type="EMBL" id="RAK69744.1"/>
    </source>
</evidence>
<feature type="transmembrane region" description="Helical" evidence="9">
    <location>
        <begin position="469"/>
        <end position="488"/>
    </location>
</feature>
<keyword evidence="2" id="KW-0328">Glycosyltransferase</keyword>
<dbReference type="FunFam" id="3.90.550.10:FF:000057">
    <property type="entry name" value="Glycosyltransferase-like protein, family 2"/>
    <property type="match status" value="1"/>
</dbReference>
<comment type="subcellular location">
    <subcellularLocation>
        <location evidence="1">Golgi apparatus membrane</location>
        <topology evidence="1">Multi-pass membrane protein</topology>
    </subcellularLocation>
</comment>
<dbReference type="InterPro" id="IPR029044">
    <property type="entry name" value="Nucleotide-diphossugar_trans"/>
</dbReference>
<feature type="transmembrane region" description="Helical" evidence="9">
    <location>
        <begin position="6"/>
        <end position="25"/>
    </location>
</feature>
<protein>
    <submittedName>
        <fullName evidence="10">Histidine kinase</fullName>
    </submittedName>
</protein>
<evidence type="ECO:0000256" key="5">
    <source>
        <dbReference type="ARBA" id="ARBA00022989"/>
    </source>
</evidence>
<dbReference type="Pfam" id="PF13641">
    <property type="entry name" value="Glyco_tranf_2_3"/>
    <property type="match status" value="1"/>
</dbReference>
<dbReference type="GO" id="GO:0016301">
    <property type="term" value="F:kinase activity"/>
    <property type="evidence" value="ECO:0007669"/>
    <property type="project" value="UniProtKB-KW"/>
</dbReference>
<evidence type="ECO:0000256" key="8">
    <source>
        <dbReference type="ARBA" id="ARBA00023316"/>
    </source>
</evidence>
<feature type="transmembrane region" description="Helical" evidence="9">
    <location>
        <begin position="444"/>
        <end position="462"/>
    </location>
</feature>
<keyword evidence="7 9" id="KW-0472">Membrane</keyword>
<keyword evidence="6" id="KW-0333">Golgi apparatus</keyword>
<name>A0A328BV52_9BACT</name>
<evidence type="ECO:0000256" key="1">
    <source>
        <dbReference type="ARBA" id="ARBA00004653"/>
    </source>
</evidence>
<dbReference type="SUPFAM" id="SSF53448">
    <property type="entry name" value="Nucleotide-diphospho-sugar transferases"/>
    <property type="match status" value="1"/>
</dbReference>
<evidence type="ECO:0000256" key="4">
    <source>
        <dbReference type="ARBA" id="ARBA00022692"/>
    </source>
</evidence>
<evidence type="ECO:0000256" key="7">
    <source>
        <dbReference type="ARBA" id="ARBA00023136"/>
    </source>
</evidence>
<keyword evidence="3" id="KW-0808">Transferase</keyword>
<dbReference type="CDD" id="cd06437">
    <property type="entry name" value="CESA_CaSu_A2"/>
    <property type="match status" value="1"/>
</dbReference>
<dbReference type="GO" id="GO:0071555">
    <property type="term" value="P:cell wall organization"/>
    <property type="evidence" value="ECO:0007669"/>
    <property type="project" value="UniProtKB-KW"/>
</dbReference>
<keyword evidence="11" id="KW-1185">Reference proteome</keyword>
<sequence>MLGLEILLLVLYGLCLLFVLAFSVAQWRLTRLARRAFVAAATAPAPPLPADARQWPRVTVQLPVYNELNVVERIIDAAAALDYPADRLQIQLLDDSTDESVALAAARVAHHRARGVDIEQVRRPDRQGYKAGALAHGLASATGELVAIFDADFVPAPDFLRLTVPYFLADARLGVVQTRWGHLNEDYSLLTELQAFGLNAHFLVEQVGRNAGHHFINFNGTGGVWRRRCIEQAGGWQADTLTEDLDLSYRAQLGGWHFRYLPAVVAPAELPAQMDALRSQQHRWNKGGAETARKHLGRVWRSAALPLRTKLYATAHLLNSAVFVAVLLMGLLSVPLLLVQTTTPELGWVFRLAGLSVLSLTPLVAYYHAAWRWNGGRGASGRAFAPKLLLFLSISMGLSLHNGWAVLTGLAGRLTPFVRTPKSGLSTKGARLRRYRTGSVNGQTVLEALLALYFAGGIYLAFRLDNYGLLPFHLLLTAGYAAVVYYSVRHARQP</sequence>
<dbReference type="EMBL" id="QHKM01000001">
    <property type="protein sequence ID" value="RAK69744.1"/>
    <property type="molecule type" value="Genomic_DNA"/>
</dbReference>
<feature type="transmembrane region" description="Helical" evidence="9">
    <location>
        <begin position="348"/>
        <end position="367"/>
    </location>
</feature>
<evidence type="ECO:0000256" key="9">
    <source>
        <dbReference type="SAM" id="Phobius"/>
    </source>
</evidence>
<accession>A0A328BV52</accession>
<dbReference type="Proteomes" id="UP000248553">
    <property type="component" value="Unassembled WGS sequence"/>
</dbReference>
<feature type="transmembrane region" description="Helical" evidence="9">
    <location>
        <begin position="388"/>
        <end position="407"/>
    </location>
</feature>
<organism evidence="10 11">
    <name type="scientific">Hymenobacter edaphi</name>
    <dbReference type="NCBI Taxonomy" id="2211146"/>
    <lineage>
        <taxon>Bacteria</taxon>
        <taxon>Pseudomonadati</taxon>
        <taxon>Bacteroidota</taxon>
        <taxon>Cytophagia</taxon>
        <taxon>Cytophagales</taxon>
        <taxon>Hymenobacteraceae</taxon>
        <taxon>Hymenobacter</taxon>
    </lineage>
</organism>
<evidence type="ECO:0000256" key="6">
    <source>
        <dbReference type="ARBA" id="ARBA00023034"/>
    </source>
</evidence>
<dbReference type="Gene3D" id="3.90.550.10">
    <property type="entry name" value="Spore Coat Polysaccharide Biosynthesis Protein SpsA, Chain A"/>
    <property type="match status" value="1"/>
</dbReference>
<keyword evidence="8" id="KW-0961">Cell wall biogenesis/degradation</keyword>
<dbReference type="RefSeq" id="WP_111476480.1">
    <property type="nucleotide sequence ID" value="NZ_QHKM01000001.1"/>
</dbReference>
<evidence type="ECO:0000256" key="2">
    <source>
        <dbReference type="ARBA" id="ARBA00022676"/>
    </source>
</evidence>
<comment type="caution">
    <text evidence="10">The sequence shown here is derived from an EMBL/GenBank/DDBJ whole genome shotgun (WGS) entry which is preliminary data.</text>
</comment>
<dbReference type="AlphaFoldDB" id="A0A328BV52"/>
<evidence type="ECO:0000256" key="3">
    <source>
        <dbReference type="ARBA" id="ARBA00022679"/>
    </source>
</evidence>